<name>A0A2W5Q280_9BACT</name>
<organism evidence="1 2">
    <name type="scientific">Micavibrio aeruginosavorus</name>
    <dbReference type="NCBI Taxonomy" id="349221"/>
    <lineage>
        <taxon>Bacteria</taxon>
        <taxon>Pseudomonadati</taxon>
        <taxon>Bdellovibrionota</taxon>
        <taxon>Bdellovibrionia</taxon>
        <taxon>Bdellovibrionales</taxon>
        <taxon>Pseudobdellovibrionaceae</taxon>
        <taxon>Micavibrio</taxon>
    </lineage>
</organism>
<dbReference type="Proteomes" id="UP000249417">
    <property type="component" value="Unassembled WGS sequence"/>
</dbReference>
<proteinExistence type="predicted"/>
<sequence length="72" mass="8018">MPNVLKFPTNFRGVNGSWLSGYAAGLADASRDGHDIGELVKQSGLTLEQFIQAGTDVYDIEEMEKVFWRSRP</sequence>
<evidence type="ECO:0000313" key="2">
    <source>
        <dbReference type="Proteomes" id="UP000249417"/>
    </source>
</evidence>
<dbReference type="EMBL" id="QFQB01000002">
    <property type="protein sequence ID" value="PZQ48863.1"/>
    <property type="molecule type" value="Genomic_DNA"/>
</dbReference>
<accession>A0A2W5Q280</accession>
<gene>
    <name evidence="1" type="ORF">DI551_00600</name>
</gene>
<comment type="caution">
    <text evidence="1">The sequence shown here is derived from an EMBL/GenBank/DDBJ whole genome shotgun (WGS) entry which is preliminary data.</text>
</comment>
<protein>
    <submittedName>
        <fullName evidence="1">Uncharacterized protein</fullName>
    </submittedName>
</protein>
<dbReference type="AlphaFoldDB" id="A0A2W5Q280"/>
<reference evidence="1 2" key="1">
    <citation type="submission" date="2017-08" db="EMBL/GenBank/DDBJ databases">
        <title>Infants hospitalized years apart are colonized by the same room-sourced microbial strains.</title>
        <authorList>
            <person name="Brooks B."/>
            <person name="Olm M.R."/>
            <person name="Firek B.A."/>
            <person name="Baker R."/>
            <person name="Thomas B.C."/>
            <person name="Morowitz M.J."/>
            <person name="Banfield J.F."/>
        </authorList>
    </citation>
    <scope>NUCLEOTIDE SEQUENCE [LARGE SCALE GENOMIC DNA]</scope>
    <source>
        <strain evidence="1">S2_005_002_R2_29</strain>
    </source>
</reference>
<evidence type="ECO:0000313" key="1">
    <source>
        <dbReference type="EMBL" id="PZQ48863.1"/>
    </source>
</evidence>